<dbReference type="SMART" id="SM00020">
    <property type="entry name" value="Tryp_SPc"/>
    <property type="match status" value="1"/>
</dbReference>
<dbReference type="Proteomes" id="UP000075886">
    <property type="component" value="Unassembled WGS sequence"/>
</dbReference>
<evidence type="ECO:0000256" key="1">
    <source>
        <dbReference type="ARBA" id="ARBA00024195"/>
    </source>
</evidence>
<dbReference type="PRINTS" id="PR00722">
    <property type="entry name" value="CHYMOTRYPSIN"/>
</dbReference>
<protein>
    <recommendedName>
        <fullName evidence="2">Peptidase S1 domain-containing protein</fullName>
    </recommendedName>
</protein>
<dbReference type="InterPro" id="IPR043504">
    <property type="entry name" value="Peptidase_S1_PA_chymotrypsin"/>
</dbReference>
<reference evidence="3" key="2">
    <citation type="submission" date="2020-05" db="UniProtKB">
        <authorList>
            <consortium name="EnsemblMetazoa"/>
        </authorList>
    </citation>
    <scope>IDENTIFICATION</scope>
    <source>
        <strain evidence="3">FAR1</strain>
    </source>
</reference>
<proteinExistence type="inferred from homology"/>
<accession>A0A182Q869</accession>
<reference evidence="4" key="1">
    <citation type="submission" date="2014-01" db="EMBL/GenBank/DDBJ databases">
        <title>The Genome Sequence of Anopheles farauti FAR1 (V2).</title>
        <authorList>
            <consortium name="The Broad Institute Genomics Platform"/>
            <person name="Neafsey D.E."/>
            <person name="Besansky N."/>
            <person name="Howell P."/>
            <person name="Walton C."/>
            <person name="Young S.K."/>
            <person name="Zeng Q."/>
            <person name="Gargeya S."/>
            <person name="Fitzgerald M."/>
            <person name="Haas B."/>
            <person name="Abouelleil A."/>
            <person name="Allen A.W."/>
            <person name="Alvarado L."/>
            <person name="Arachchi H.M."/>
            <person name="Berlin A.M."/>
            <person name="Chapman S.B."/>
            <person name="Gainer-Dewar J."/>
            <person name="Goldberg J."/>
            <person name="Griggs A."/>
            <person name="Gujja S."/>
            <person name="Hansen M."/>
            <person name="Howarth C."/>
            <person name="Imamovic A."/>
            <person name="Ireland A."/>
            <person name="Larimer J."/>
            <person name="McCowan C."/>
            <person name="Murphy C."/>
            <person name="Pearson M."/>
            <person name="Poon T.W."/>
            <person name="Priest M."/>
            <person name="Roberts A."/>
            <person name="Saif S."/>
            <person name="Shea T."/>
            <person name="Sisk P."/>
            <person name="Sykes S."/>
            <person name="Wortman J."/>
            <person name="Nusbaum C."/>
            <person name="Birren B."/>
        </authorList>
    </citation>
    <scope>NUCLEOTIDE SEQUENCE [LARGE SCALE GENOMIC DNA]</scope>
    <source>
        <strain evidence="4">FAR1</strain>
    </source>
</reference>
<evidence type="ECO:0000313" key="4">
    <source>
        <dbReference type="Proteomes" id="UP000075886"/>
    </source>
</evidence>
<sequence>MHVRPVAESITGATNVCGCVLKMIEKLFLALCAVVLIGYLDGVQGLRLAEQKCEEYRKMVASLTPKVTGRTNEFDTPPNGMAARDGEFPHQVRVGQWFYEDEETAFILRCSGALISERYVLVAGQCFWTLGDEAVSLGRHDYRRNSSFPEVIIEREDMVYYPNFDELRKEAYDNIALLRLAKPVTFTSHIHPACLWTAENSQLPEKLTATGFTRGKILNDTADTHLVKLRITRIPNEQCTREYAGNARYPNGFTESLLCAESPVEWKESCEGDAGGLLQTLETSPSGDFYRLIGLEGKGQECDQPQKRLTYTNVGQYLDWIESIVWK</sequence>
<dbReference type="InterPro" id="IPR009003">
    <property type="entry name" value="Peptidase_S1_PA"/>
</dbReference>
<dbReference type="PROSITE" id="PS50240">
    <property type="entry name" value="TRYPSIN_DOM"/>
    <property type="match status" value="1"/>
</dbReference>
<organism evidence="3 4">
    <name type="scientific">Anopheles farauti</name>
    <dbReference type="NCBI Taxonomy" id="69004"/>
    <lineage>
        <taxon>Eukaryota</taxon>
        <taxon>Metazoa</taxon>
        <taxon>Ecdysozoa</taxon>
        <taxon>Arthropoda</taxon>
        <taxon>Hexapoda</taxon>
        <taxon>Insecta</taxon>
        <taxon>Pterygota</taxon>
        <taxon>Neoptera</taxon>
        <taxon>Endopterygota</taxon>
        <taxon>Diptera</taxon>
        <taxon>Nematocera</taxon>
        <taxon>Culicoidea</taxon>
        <taxon>Culicidae</taxon>
        <taxon>Anophelinae</taxon>
        <taxon>Anopheles</taxon>
    </lineage>
</organism>
<dbReference type="GO" id="GO:0004252">
    <property type="term" value="F:serine-type endopeptidase activity"/>
    <property type="evidence" value="ECO:0007669"/>
    <property type="project" value="InterPro"/>
</dbReference>
<feature type="domain" description="Peptidase S1" evidence="2">
    <location>
        <begin position="67"/>
        <end position="326"/>
    </location>
</feature>
<name>A0A182Q869_9DIPT</name>
<dbReference type="PANTHER" id="PTHR24260:SF147">
    <property type="entry name" value="EG:BACR7A4.3 PROTEIN-RELATED"/>
    <property type="match status" value="1"/>
</dbReference>
<dbReference type="STRING" id="69004.A0A182Q869"/>
<dbReference type="InterPro" id="IPR001314">
    <property type="entry name" value="Peptidase_S1A"/>
</dbReference>
<evidence type="ECO:0000313" key="3">
    <source>
        <dbReference type="EnsemblMetazoa" id="AFAF004978-PA"/>
    </source>
</evidence>
<dbReference type="EMBL" id="AXCN02000283">
    <property type="status" value="NOT_ANNOTATED_CDS"/>
    <property type="molecule type" value="Genomic_DNA"/>
</dbReference>
<keyword evidence="4" id="KW-1185">Reference proteome</keyword>
<dbReference type="CDD" id="cd00190">
    <property type="entry name" value="Tryp_SPc"/>
    <property type="match status" value="1"/>
</dbReference>
<dbReference type="EnsemblMetazoa" id="AFAF004978-RA">
    <property type="protein sequence ID" value="AFAF004978-PA"/>
    <property type="gene ID" value="AFAF004978"/>
</dbReference>
<dbReference type="AlphaFoldDB" id="A0A182Q869"/>
<dbReference type="VEuPathDB" id="VectorBase:AFAF004978"/>
<comment type="similarity">
    <text evidence="1">Belongs to the peptidase S1 family. CLIP subfamily.</text>
</comment>
<dbReference type="Gene3D" id="2.40.10.10">
    <property type="entry name" value="Trypsin-like serine proteases"/>
    <property type="match status" value="1"/>
</dbReference>
<dbReference type="Pfam" id="PF00089">
    <property type="entry name" value="Trypsin"/>
    <property type="match status" value="1"/>
</dbReference>
<dbReference type="InterPro" id="IPR051333">
    <property type="entry name" value="CLIP_Serine_Protease"/>
</dbReference>
<dbReference type="SUPFAM" id="SSF50494">
    <property type="entry name" value="Trypsin-like serine proteases"/>
    <property type="match status" value="1"/>
</dbReference>
<dbReference type="InterPro" id="IPR001254">
    <property type="entry name" value="Trypsin_dom"/>
</dbReference>
<evidence type="ECO:0000259" key="2">
    <source>
        <dbReference type="PROSITE" id="PS50240"/>
    </source>
</evidence>
<dbReference type="PANTHER" id="PTHR24260">
    <property type="match status" value="1"/>
</dbReference>
<dbReference type="GO" id="GO:0006508">
    <property type="term" value="P:proteolysis"/>
    <property type="evidence" value="ECO:0007669"/>
    <property type="project" value="InterPro"/>
</dbReference>